<keyword evidence="5" id="KW-0663">Pyridoxal phosphate</keyword>
<dbReference type="RefSeq" id="WP_345368382.1">
    <property type="nucleotide sequence ID" value="NZ_BAABJX010000001.1"/>
</dbReference>
<feature type="domain" description="Aminotransferase class I/classII large" evidence="7">
    <location>
        <begin position="38"/>
        <end position="396"/>
    </location>
</feature>
<evidence type="ECO:0000313" key="9">
    <source>
        <dbReference type="Proteomes" id="UP001500298"/>
    </source>
</evidence>
<evidence type="ECO:0000313" key="8">
    <source>
        <dbReference type="EMBL" id="GAA4819891.1"/>
    </source>
</evidence>
<sequence>MKEGLNPQGLSERINRLEESATIVMAVKARELQDEGHHVIKLNLGEPDFSTPKHIQDAAVEAIQSGQYFKYPPVPGYPELRQGIADKLKRDNHLSYDPAQIVVSTGAKQSIANALLSIINKDDEVIIFTPYWVTYIEQVKLAEGTPVLVEGTLDNDFKVTAEQLANAITPKTKAILYSSPCNPTGAVYNAAELQALAEVLKEREDIYVISDEIYEFINFEGAHHSMAAIDYMKERTIIINGFSKGYAMTGWRLGYMAAPMHIAKACNKMQGQFTSGTCSIAQRAGIAAINGPMDSALTMKEAYQRRRGLVKERLDQIEGVKTNLPTGAFYIFPDISAYFGTSYKDYTINNSDDLAMYFLQEVHVSTVAGSAFGSPNCIRISFAASDEELREACDRIEKALSLLEKRNQ</sequence>
<evidence type="ECO:0000256" key="4">
    <source>
        <dbReference type="ARBA" id="ARBA00022679"/>
    </source>
</evidence>
<evidence type="ECO:0000256" key="6">
    <source>
        <dbReference type="RuleBase" id="RU000481"/>
    </source>
</evidence>
<organism evidence="8 9">
    <name type="scientific">Algivirga pacifica</name>
    <dbReference type="NCBI Taxonomy" id="1162670"/>
    <lineage>
        <taxon>Bacteria</taxon>
        <taxon>Pseudomonadati</taxon>
        <taxon>Bacteroidota</taxon>
        <taxon>Cytophagia</taxon>
        <taxon>Cytophagales</taxon>
        <taxon>Flammeovirgaceae</taxon>
        <taxon>Algivirga</taxon>
    </lineage>
</organism>
<dbReference type="InterPro" id="IPR004839">
    <property type="entry name" value="Aminotransferase_I/II_large"/>
</dbReference>
<accession>A0ABP9CWW4</accession>
<comment type="cofactor">
    <cofactor evidence="1 6">
        <name>pyridoxal 5'-phosphate</name>
        <dbReference type="ChEBI" id="CHEBI:597326"/>
    </cofactor>
</comment>
<reference evidence="9" key="1">
    <citation type="journal article" date="2019" name="Int. J. Syst. Evol. Microbiol.">
        <title>The Global Catalogue of Microorganisms (GCM) 10K type strain sequencing project: providing services to taxonomists for standard genome sequencing and annotation.</title>
        <authorList>
            <consortium name="The Broad Institute Genomics Platform"/>
            <consortium name="The Broad Institute Genome Sequencing Center for Infectious Disease"/>
            <person name="Wu L."/>
            <person name="Ma J."/>
        </authorList>
    </citation>
    <scope>NUCLEOTIDE SEQUENCE [LARGE SCALE GENOMIC DNA]</scope>
    <source>
        <strain evidence="9">JCM 18326</strain>
    </source>
</reference>
<dbReference type="PANTHER" id="PTHR46383:SF1">
    <property type="entry name" value="ASPARTATE AMINOTRANSFERASE"/>
    <property type="match status" value="1"/>
</dbReference>
<dbReference type="PANTHER" id="PTHR46383">
    <property type="entry name" value="ASPARTATE AMINOTRANSFERASE"/>
    <property type="match status" value="1"/>
</dbReference>
<keyword evidence="9" id="KW-1185">Reference proteome</keyword>
<dbReference type="Proteomes" id="UP001500298">
    <property type="component" value="Unassembled WGS sequence"/>
</dbReference>
<evidence type="ECO:0000256" key="2">
    <source>
        <dbReference type="ARBA" id="ARBA00007441"/>
    </source>
</evidence>
<dbReference type="EC" id="2.6.1.-" evidence="6"/>
<name>A0ABP9CWW4_9BACT</name>
<evidence type="ECO:0000259" key="7">
    <source>
        <dbReference type="Pfam" id="PF00155"/>
    </source>
</evidence>
<dbReference type="InterPro" id="IPR015421">
    <property type="entry name" value="PyrdxlP-dep_Trfase_major"/>
</dbReference>
<evidence type="ECO:0000256" key="1">
    <source>
        <dbReference type="ARBA" id="ARBA00001933"/>
    </source>
</evidence>
<comment type="similarity">
    <text evidence="2 6">Belongs to the class-I pyridoxal-phosphate-dependent aminotransferase family.</text>
</comment>
<comment type="caution">
    <text evidence="8">The sequence shown here is derived from an EMBL/GenBank/DDBJ whole genome shotgun (WGS) entry which is preliminary data.</text>
</comment>
<dbReference type="GO" id="GO:0008483">
    <property type="term" value="F:transaminase activity"/>
    <property type="evidence" value="ECO:0007669"/>
    <property type="project" value="UniProtKB-KW"/>
</dbReference>
<protein>
    <recommendedName>
        <fullName evidence="6">Aminotransferase</fullName>
        <ecNumber evidence="6">2.6.1.-</ecNumber>
    </recommendedName>
</protein>
<dbReference type="Gene3D" id="3.90.1150.10">
    <property type="entry name" value="Aspartate Aminotransferase, domain 1"/>
    <property type="match status" value="1"/>
</dbReference>
<keyword evidence="3 6" id="KW-0032">Aminotransferase</keyword>
<dbReference type="SUPFAM" id="SSF53383">
    <property type="entry name" value="PLP-dependent transferases"/>
    <property type="match status" value="1"/>
</dbReference>
<dbReference type="InterPro" id="IPR050596">
    <property type="entry name" value="AspAT/PAT-like"/>
</dbReference>
<dbReference type="Gene3D" id="3.40.640.10">
    <property type="entry name" value="Type I PLP-dependent aspartate aminotransferase-like (Major domain)"/>
    <property type="match status" value="1"/>
</dbReference>
<evidence type="ECO:0000256" key="3">
    <source>
        <dbReference type="ARBA" id="ARBA00022576"/>
    </source>
</evidence>
<keyword evidence="4 6" id="KW-0808">Transferase</keyword>
<dbReference type="InterPro" id="IPR004838">
    <property type="entry name" value="NHTrfase_class1_PyrdxlP-BS"/>
</dbReference>
<dbReference type="InterPro" id="IPR015424">
    <property type="entry name" value="PyrdxlP-dep_Trfase"/>
</dbReference>
<dbReference type="InterPro" id="IPR015422">
    <property type="entry name" value="PyrdxlP-dep_Trfase_small"/>
</dbReference>
<dbReference type="CDD" id="cd00609">
    <property type="entry name" value="AAT_like"/>
    <property type="match status" value="1"/>
</dbReference>
<dbReference type="PROSITE" id="PS00105">
    <property type="entry name" value="AA_TRANSFER_CLASS_1"/>
    <property type="match status" value="1"/>
</dbReference>
<gene>
    <name evidence="8" type="ORF">GCM10023331_00350</name>
</gene>
<evidence type="ECO:0000256" key="5">
    <source>
        <dbReference type="ARBA" id="ARBA00022898"/>
    </source>
</evidence>
<proteinExistence type="inferred from homology"/>
<dbReference type="EMBL" id="BAABJX010000001">
    <property type="protein sequence ID" value="GAA4819891.1"/>
    <property type="molecule type" value="Genomic_DNA"/>
</dbReference>
<dbReference type="Pfam" id="PF00155">
    <property type="entry name" value="Aminotran_1_2"/>
    <property type="match status" value="1"/>
</dbReference>